<dbReference type="PROSITE" id="PS51192">
    <property type="entry name" value="HELICASE_ATP_BIND_1"/>
    <property type="match status" value="1"/>
</dbReference>
<keyword evidence="1" id="KW-0378">Hydrolase</keyword>
<evidence type="ECO:0000259" key="4">
    <source>
        <dbReference type="PROSITE" id="PS51194"/>
    </source>
</evidence>
<dbReference type="InterPro" id="IPR014001">
    <property type="entry name" value="Helicase_ATP-bd"/>
</dbReference>
<evidence type="ECO:0000313" key="6">
    <source>
        <dbReference type="Proteomes" id="UP001432027"/>
    </source>
</evidence>
<dbReference type="InterPro" id="IPR001650">
    <property type="entry name" value="Helicase_C-like"/>
</dbReference>
<dbReference type="Pfam" id="PF00271">
    <property type="entry name" value="Helicase_C"/>
    <property type="match status" value="1"/>
</dbReference>
<feature type="domain" description="Helicase ATP-binding" evidence="3">
    <location>
        <begin position="1"/>
        <end position="48"/>
    </location>
</feature>
<name>A0AAV5SXC1_9BILA</name>
<dbReference type="GO" id="GO:0016787">
    <property type="term" value="F:hydrolase activity"/>
    <property type="evidence" value="ECO:0007669"/>
    <property type="project" value="UniProtKB-KW"/>
</dbReference>
<gene>
    <name evidence="5" type="ORF">PENTCL1PPCAC_9943</name>
</gene>
<evidence type="ECO:0000259" key="3">
    <source>
        <dbReference type="PROSITE" id="PS51192"/>
    </source>
</evidence>
<keyword evidence="2" id="KW-0347">Helicase</keyword>
<dbReference type="Gene3D" id="3.40.50.300">
    <property type="entry name" value="P-loop containing nucleotide triphosphate hydrolases"/>
    <property type="match status" value="2"/>
</dbReference>
<comment type="caution">
    <text evidence="5">The sequence shown here is derived from an EMBL/GenBank/DDBJ whole genome shotgun (WGS) entry which is preliminary data.</text>
</comment>
<dbReference type="AlphaFoldDB" id="A0AAV5SXC1"/>
<evidence type="ECO:0008006" key="7">
    <source>
        <dbReference type="Google" id="ProtNLM"/>
    </source>
</evidence>
<feature type="domain" description="Helicase C-terminal" evidence="4">
    <location>
        <begin position="80"/>
        <end position="221"/>
    </location>
</feature>
<dbReference type="PANTHER" id="PTHR47958">
    <property type="entry name" value="ATP-DEPENDENT RNA HELICASE DBP3"/>
    <property type="match status" value="1"/>
</dbReference>
<evidence type="ECO:0000256" key="1">
    <source>
        <dbReference type="ARBA" id="ARBA00022801"/>
    </source>
</evidence>
<keyword evidence="2" id="KW-0067">ATP-binding</keyword>
<evidence type="ECO:0000313" key="5">
    <source>
        <dbReference type="EMBL" id="GMS87768.1"/>
    </source>
</evidence>
<reference evidence="5" key="1">
    <citation type="submission" date="2023-10" db="EMBL/GenBank/DDBJ databases">
        <title>Genome assembly of Pristionchus species.</title>
        <authorList>
            <person name="Yoshida K."/>
            <person name="Sommer R.J."/>
        </authorList>
    </citation>
    <scope>NUCLEOTIDE SEQUENCE</scope>
    <source>
        <strain evidence="5">RS0144</strain>
    </source>
</reference>
<organism evidence="5 6">
    <name type="scientific">Pristionchus entomophagus</name>
    <dbReference type="NCBI Taxonomy" id="358040"/>
    <lineage>
        <taxon>Eukaryota</taxon>
        <taxon>Metazoa</taxon>
        <taxon>Ecdysozoa</taxon>
        <taxon>Nematoda</taxon>
        <taxon>Chromadorea</taxon>
        <taxon>Rhabditida</taxon>
        <taxon>Rhabditina</taxon>
        <taxon>Diplogasteromorpha</taxon>
        <taxon>Diplogasteroidea</taxon>
        <taxon>Neodiplogasteridae</taxon>
        <taxon>Pristionchus</taxon>
    </lineage>
</organism>
<dbReference type="PROSITE" id="PS51194">
    <property type="entry name" value="HELICASE_CTER"/>
    <property type="match status" value="1"/>
</dbReference>
<dbReference type="GO" id="GO:0004386">
    <property type="term" value="F:helicase activity"/>
    <property type="evidence" value="ECO:0007669"/>
    <property type="project" value="UniProtKB-KW"/>
</dbReference>
<dbReference type="SUPFAM" id="SSF52540">
    <property type="entry name" value="P-loop containing nucleoside triphosphate hydrolases"/>
    <property type="match status" value="1"/>
</dbReference>
<accession>A0AAV5SXC1</accession>
<dbReference type="CDD" id="cd18787">
    <property type="entry name" value="SF2_C_DEAD"/>
    <property type="match status" value="1"/>
</dbReference>
<keyword evidence="2" id="KW-0547">Nucleotide-binding</keyword>
<keyword evidence="6" id="KW-1185">Reference proteome</keyword>
<evidence type="ECO:0000256" key="2">
    <source>
        <dbReference type="ARBA" id="ARBA00022806"/>
    </source>
</evidence>
<protein>
    <recommendedName>
        <fullName evidence="7">Helicase</fullName>
    </recommendedName>
</protein>
<sequence length="222" mass="25283">MFDMGFEAQVKSISDHIRPDRQCLMFSATFKSKVERLAREALNDPVRIVQGEVGEANEGIDQIVEVLPSPKAKWNWLTARLVQYVATGKVLIFVTKKVNAEILADKLKKRDFKLVLFHGDMQQHERNEHLLKFRGMTIDLLVATDVAARDLVIREVRTVINYDVARDIDTHVHRIGRTGRAGQKGTAYTLMTDADRVQAGYYVRNLESVNQEVPKPLRDLAI</sequence>
<proteinExistence type="predicted"/>
<dbReference type="Proteomes" id="UP001432027">
    <property type="component" value="Unassembled WGS sequence"/>
</dbReference>
<dbReference type="SMART" id="SM00490">
    <property type="entry name" value="HELICc"/>
    <property type="match status" value="1"/>
</dbReference>
<dbReference type="EMBL" id="BTSX01000003">
    <property type="protein sequence ID" value="GMS87768.1"/>
    <property type="molecule type" value="Genomic_DNA"/>
</dbReference>
<dbReference type="InterPro" id="IPR027417">
    <property type="entry name" value="P-loop_NTPase"/>
</dbReference>